<evidence type="ECO:0000313" key="8">
    <source>
        <dbReference type="EMBL" id="KAK3006250.1"/>
    </source>
</evidence>
<sequence>GPGSCENGLGTGTGLSINGGEVTGLGLSHGRGCQKYLGFTSLQLRELELQALIYKYMVAGHPVPSHLVIPIWKSVASNLKGRRVHQYYSTLLGSSTLNCRRNMDPEPGRCRRTDGNKWRCSKDAVPDQKYCEKHLYRSRQPSKKHVEPNLSIALSLSSNSSNIFPGLGFSSKSVFSDGDAQKN</sequence>
<proteinExistence type="inferred from homology"/>
<dbReference type="GO" id="GO:0099402">
    <property type="term" value="P:plant organ development"/>
    <property type="evidence" value="ECO:0007669"/>
    <property type="project" value="UniProtKB-ARBA"/>
</dbReference>
<dbReference type="GO" id="GO:0005634">
    <property type="term" value="C:nucleus"/>
    <property type="evidence" value="ECO:0007669"/>
    <property type="project" value="UniProtKB-SubCell"/>
</dbReference>
<reference evidence="8" key="1">
    <citation type="submission" date="2022-12" db="EMBL/GenBank/DDBJ databases">
        <title>Draft genome assemblies for two species of Escallonia (Escalloniales).</title>
        <authorList>
            <person name="Chanderbali A."/>
            <person name="Dervinis C."/>
            <person name="Anghel I."/>
            <person name="Soltis D."/>
            <person name="Soltis P."/>
            <person name="Zapata F."/>
        </authorList>
    </citation>
    <scope>NUCLEOTIDE SEQUENCE</scope>
    <source>
        <strain evidence="8">UCBG64.0493</strain>
        <tissue evidence="8">Leaf</tissue>
    </source>
</reference>
<dbReference type="InterPro" id="IPR014978">
    <property type="entry name" value="Gln-Leu-Gln_QLQ"/>
</dbReference>
<comment type="function">
    <text evidence="5">Transcription activator.</text>
</comment>
<feature type="domain" description="WRC" evidence="7">
    <location>
        <begin position="104"/>
        <end position="148"/>
    </location>
</feature>
<dbReference type="Pfam" id="PF08880">
    <property type="entry name" value="QLQ"/>
    <property type="match status" value="1"/>
</dbReference>
<protein>
    <recommendedName>
        <fullName evidence="5">Growth-regulating factor</fullName>
    </recommendedName>
</protein>
<keyword evidence="3 5" id="KW-0539">Nucleus</keyword>
<dbReference type="PANTHER" id="PTHR31602:SF81">
    <property type="entry name" value="GROWTH-REGULATING FACTOR 9"/>
    <property type="match status" value="1"/>
</dbReference>
<evidence type="ECO:0000256" key="3">
    <source>
        <dbReference type="ARBA" id="ARBA00023242"/>
    </source>
</evidence>
<evidence type="ECO:0000256" key="4">
    <source>
        <dbReference type="PROSITE-ProRule" id="PRU01002"/>
    </source>
</evidence>
<dbReference type="PROSITE" id="PS51666">
    <property type="entry name" value="QLQ"/>
    <property type="match status" value="1"/>
</dbReference>
<comment type="subcellular location">
    <subcellularLocation>
        <location evidence="1 5">Nucleus</location>
    </subcellularLocation>
</comment>
<dbReference type="GO" id="GO:0006351">
    <property type="term" value="P:DNA-templated transcription"/>
    <property type="evidence" value="ECO:0007669"/>
    <property type="project" value="UniProtKB-UniRule"/>
</dbReference>
<keyword evidence="5" id="KW-0804">Transcription</keyword>
<dbReference type="PROSITE" id="PS51667">
    <property type="entry name" value="WRC"/>
    <property type="match status" value="1"/>
</dbReference>
<accession>A0AA88VCV9</accession>
<comment type="caution">
    <text evidence="8">The sequence shown here is derived from an EMBL/GenBank/DDBJ whole genome shotgun (WGS) entry which is preliminary data.</text>
</comment>
<dbReference type="InterPro" id="IPR014977">
    <property type="entry name" value="WRC_dom"/>
</dbReference>
<dbReference type="Pfam" id="PF08879">
    <property type="entry name" value="WRC"/>
    <property type="match status" value="1"/>
</dbReference>
<gene>
    <name evidence="8" type="ORF">RJ639_016876</name>
</gene>
<dbReference type="GO" id="GO:0006355">
    <property type="term" value="P:regulation of DNA-templated transcription"/>
    <property type="evidence" value="ECO:0007669"/>
    <property type="project" value="InterPro"/>
</dbReference>
<dbReference type="InterPro" id="IPR031137">
    <property type="entry name" value="GRF"/>
</dbReference>
<dbReference type="SMART" id="SM00951">
    <property type="entry name" value="QLQ"/>
    <property type="match status" value="1"/>
</dbReference>
<keyword evidence="9" id="KW-1185">Reference proteome</keyword>
<evidence type="ECO:0000256" key="1">
    <source>
        <dbReference type="ARBA" id="ARBA00004123"/>
    </source>
</evidence>
<comment type="domain">
    <text evidence="5">The QLQ domain and WRC domain may be involved in protein-protein interaction and DNA-binding, respectively.</text>
</comment>
<evidence type="ECO:0000259" key="7">
    <source>
        <dbReference type="PROSITE" id="PS51667"/>
    </source>
</evidence>
<keyword evidence="5" id="KW-0805">Transcription regulation</keyword>
<dbReference type="PANTHER" id="PTHR31602">
    <property type="entry name" value="GROWTH-REGULATING FACTOR 5"/>
    <property type="match status" value="1"/>
</dbReference>
<dbReference type="AlphaFoldDB" id="A0AA88VCV9"/>
<feature type="non-terminal residue" evidence="8">
    <location>
        <position position="1"/>
    </location>
</feature>
<evidence type="ECO:0000256" key="2">
    <source>
        <dbReference type="ARBA" id="ARBA00008122"/>
    </source>
</evidence>
<evidence type="ECO:0000313" key="9">
    <source>
        <dbReference type="Proteomes" id="UP001188597"/>
    </source>
</evidence>
<comment type="similarity">
    <text evidence="2 5">Belongs to the GRF family.</text>
</comment>
<evidence type="ECO:0000259" key="6">
    <source>
        <dbReference type="PROSITE" id="PS51666"/>
    </source>
</evidence>
<name>A0AA88VCV9_9ASTE</name>
<dbReference type="Proteomes" id="UP001188597">
    <property type="component" value="Unassembled WGS sequence"/>
</dbReference>
<dbReference type="GO" id="GO:0005524">
    <property type="term" value="F:ATP binding"/>
    <property type="evidence" value="ECO:0007669"/>
    <property type="project" value="UniProtKB-UniRule"/>
</dbReference>
<organism evidence="8 9">
    <name type="scientific">Escallonia herrerae</name>
    <dbReference type="NCBI Taxonomy" id="1293975"/>
    <lineage>
        <taxon>Eukaryota</taxon>
        <taxon>Viridiplantae</taxon>
        <taxon>Streptophyta</taxon>
        <taxon>Embryophyta</taxon>
        <taxon>Tracheophyta</taxon>
        <taxon>Spermatophyta</taxon>
        <taxon>Magnoliopsida</taxon>
        <taxon>eudicotyledons</taxon>
        <taxon>Gunneridae</taxon>
        <taxon>Pentapetalae</taxon>
        <taxon>asterids</taxon>
        <taxon>campanulids</taxon>
        <taxon>Escalloniales</taxon>
        <taxon>Escalloniaceae</taxon>
        <taxon>Escallonia</taxon>
    </lineage>
</organism>
<dbReference type="EMBL" id="JAVXUP010002017">
    <property type="protein sequence ID" value="KAK3006250.1"/>
    <property type="molecule type" value="Genomic_DNA"/>
</dbReference>
<feature type="domain" description="QLQ" evidence="6">
    <location>
        <begin position="38"/>
        <end position="73"/>
    </location>
</feature>
<evidence type="ECO:0000256" key="5">
    <source>
        <dbReference type="RuleBase" id="RU367127"/>
    </source>
</evidence>
<comment type="caution">
    <text evidence="4">Lacks conserved residue(s) required for the propagation of feature annotation.</text>
</comment>
<keyword evidence="5" id="KW-0010">Activator</keyword>